<dbReference type="EMBL" id="BKZV01000003">
    <property type="protein sequence ID" value="GER83804.1"/>
    <property type="molecule type" value="Genomic_DNA"/>
</dbReference>
<protein>
    <recommendedName>
        <fullName evidence="1">RNA polymerase sigma-70 region 2 domain-containing protein</fullName>
    </recommendedName>
</protein>
<dbReference type="InterPro" id="IPR052704">
    <property type="entry name" value="ECF_Sigma-70_Domain"/>
</dbReference>
<dbReference type="PANTHER" id="PTHR30173">
    <property type="entry name" value="SIGMA 19 FACTOR"/>
    <property type="match status" value="1"/>
</dbReference>
<comment type="caution">
    <text evidence="2">The sequence shown here is derived from an EMBL/GenBank/DDBJ whole genome shotgun (WGS) entry which is preliminary data.</text>
</comment>
<evidence type="ECO:0000259" key="1">
    <source>
        <dbReference type="Pfam" id="PF04542"/>
    </source>
</evidence>
<name>A0A5J4K5A5_9CHLR</name>
<dbReference type="Proteomes" id="UP000334820">
    <property type="component" value="Unassembled WGS sequence"/>
</dbReference>
<dbReference type="PANTHER" id="PTHR30173:SF43">
    <property type="entry name" value="ECF RNA POLYMERASE SIGMA FACTOR SIGI-RELATED"/>
    <property type="match status" value="1"/>
</dbReference>
<gene>
    <name evidence="2" type="ORF">KTAU_24410</name>
</gene>
<dbReference type="Gene3D" id="1.10.1740.10">
    <property type="match status" value="1"/>
</dbReference>
<dbReference type="SUPFAM" id="SSF88946">
    <property type="entry name" value="Sigma2 domain of RNA polymerase sigma factors"/>
    <property type="match status" value="1"/>
</dbReference>
<sequence>MNTSNWLATQFEAERPRLRALAYRMLGSLSEAEDAVQESWLHLSRSDTSTISNLGGWLTTTVARICLNMLRVRKSRP</sequence>
<dbReference type="InterPro" id="IPR013325">
    <property type="entry name" value="RNA_pol_sigma_r2"/>
</dbReference>
<dbReference type="Pfam" id="PF04542">
    <property type="entry name" value="Sigma70_r2"/>
    <property type="match status" value="1"/>
</dbReference>
<evidence type="ECO:0000313" key="2">
    <source>
        <dbReference type="EMBL" id="GER83804.1"/>
    </source>
</evidence>
<evidence type="ECO:0000313" key="3">
    <source>
        <dbReference type="Proteomes" id="UP000334820"/>
    </source>
</evidence>
<dbReference type="AlphaFoldDB" id="A0A5J4K5A5"/>
<dbReference type="GO" id="GO:0016987">
    <property type="term" value="F:sigma factor activity"/>
    <property type="evidence" value="ECO:0007669"/>
    <property type="project" value="TreeGrafter"/>
</dbReference>
<keyword evidence="3" id="KW-1185">Reference proteome</keyword>
<accession>A0A5J4K5A5</accession>
<organism evidence="2 3">
    <name type="scientific">Thermogemmatispora aurantia</name>
    <dbReference type="NCBI Taxonomy" id="2045279"/>
    <lineage>
        <taxon>Bacteria</taxon>
        <taxon>Bacillati</taxon>
        <taxon>Chloroflexota</taxon>
        <taxon>Ktedonobacteria</taxon>
        <taxon>Thermogemmatisporales</taxon>
        <taxon>Thermogemmatisporaceae</taxon>
        <taxon>Thermogemmatispora</taxon>
    </lineage>
</organism>
<dbReference type="GO" id="GO:0006352">
    <property type="term" value="P:DNA-templated transcription initiation"/>
    <property type="evidence" value="ECO:0007669"/>
    <property type="project" value="InterPro"/>
</dbReference>
<feature type="domain" description="RNA polymerase sigma-70 region 2" evidence="1">
    <location>
        <begin position="11"/>
        <end position="74"/>
    </location>
</feature>
<reference evidence="2 3" key="1">
    <citation type="journal article" date="2019" name="Int. J. Syst. Evol. Microbiol.">
        <title>Thermogemmatispora aurantia sp. nov. and Thermogemmatispora argillosa sp. nov., within the class Ktedonobacteria, and emended description of the genus Thermogemmatispora.</title>
        <authorList>
            <person name="Zheng Y."/>
            <person name="Wang C.M."/>
            <person name="Sakai Y."/>
            <person name="Abe K."/>
            <person name="Yokota A."/>
            <person name="Yabe S."/>
        </authorList>
    </citation>
    <scope>NUCLEOTIDE SEQUENCE [LARGE SCALE GENOMIC DNA]</scope>
    <source>
        <strain evidence="2 3">A1-2</strain>
    </source>
</reference>
<dbReference type="InterPro" id="IPR007627">
    <property type="entry name" value="RNA_pol_sigma70_r2"/>
</dbReference>
<proteinExistence type="predicted"/>